<sequence length="124" mass="14244">MALTHLHDKIPALTRYLGAPVSAWRMTPSRHQPNLSYHEEFVEKHCLSSLFSGIPMPASHRFNIPHPVGFPSWFTLLLILPSTLWARWRFVCEPKAASSVLVEVFILQVKHTMFLCHLFLSARP</sequence>
<gene>
    <name evidence="1" type="ordered locus">AALP_Aa5g125400</name>
</gene>
<dbReference type="EMBL" id="CM002873">
    <property type="protein sequence ID" value="KFK34286.1"/>
    <property type="molecule type" value="Genomic_DNA"/>
</dbReference>
<accession>A0A087GWN4</accession>
<protein>
    <submittedName>
        <fullName evidence="1">Uncharacterized protein</fullName>
    </submittedName>
</protein>
<dbReference type="Gramene" id="KFK34286">
    <property type="protein sequence ID" value="KFK34286"/>
    <property type="gene ID" value="AALP_AA5G125400"/>
</dbReference>
<keyword evidence="2" id="KW-1185">Reference proteome</keyword>
<name>A0A087GWN4_ARAAL</name>
<evidence type="ECO:0000313" key="1">
    <source>
        <dbReference type="EMBL" id="KFK34286.1"/>
    </source>
</evidence>
<dbReference type="AlphaFoldDB" id="A0A087GWN4"/>
<reference evidence="2" key="1">
    <citation type="journal article" date="2015" name="Nat. Plants">
        <title>Genome expansion of Arabis alpina linked with retrotransposition and reduced symmetric DNA methylation.</title>
        <authorList>
            <person name="Willing E.M."/>
            <person name="Rawat V."/>
            <person name="Mandakova T."/>
            <person name="Maumus F."/>
            <person name="James G.V."/>
            <person name="Nordstroem K.J."/>
            <person name="Becker C."/>
            <person name="Warthmann N."/>
            <person name="Chica C."/>
            <person name="Szarzynska B."/>
            <person name="Zytnicki M."/>
            <person name="Albani M.C."/>
            <person name="Kiefer C."/>
            <person name="Bergonzi S."/>
            <person name="Castaings L."/>
            <person name="Mateos J.L."/>
            <person name="Berns M.C."/>
            <person name="Bujdoso N."/>
            <person name="Piofczyk T."/>
            <person name="de Lorenzo L."/>
            <person name="Barrero-Sicilia C."/>
            <person name="Mateos I."/>
            <person name="Piednoel M."/>
            <person name="Hagmann J."/>
            <person name="Chen-Min-Tao R."/>
            <person name="Iglesias-Fernandez R."/>
            <person name="Schuster S.C."/>
            <person name="Alonso-Blanco C."/>
            <person name="Roudier F."/>
            <person name="Carbonero P."/>
            <person name="Paz-Ares J."/>
            <person name="Davis S.J."/>
            <person name="Pecinka A."/>
            <person name="Quesneville H."/>
            <person name="Colot V."/>
            <person name="Lysak M.A."/>
            <person name="Weigel D."/>
            <person name="Coupland G."/>
            <person name="Schneeberger K."/>
        </authorList>
    </citation>
    <scope>NUCLEOTIDE SEQUENCE [LARGE SCALE GENOMIC DNA]</scope>
    <source>
        <strain evidence="2">cv. Pajares</strain>
    </source>
</reference>
<evidence type="ECO:0000313" key="2">
    <source>
        <dbReference type="Proteomes" id="UP000029120"/>
    </source>
</evidence>
<organism evidence="1 2">
    <name type="scientific">Arabis alpina</name>
    <name type="common">Alpine rock-cress</name>
    <dbReference type="NCBI Taxonomy" id="50452"/>
    <lineage>
        <taxon>Eukaryota</taxon>
        <taxon>Viridiplantae</taxon>
        <taxon>Streptophyta</taxon>
        <taxon>Embryophyta</taxon>
        <taxon>Tracheophyta</taxon>
        <taxon>Spermatophyta</taxon>
        <taxon>Magnoliopsida</taxon>
        <taxon>eudicotyledons</taxon>
        <taxon>Gunneridae</taxon>
        <taxon>Pentapetalae</taxon>
        <taxon>rosids</taxon>
        <taxon>malvids</taxon>
        <taxon>Brassicales</taxon>
        <taxon>Brassicaceae</taxon>
        <taxon>Arabideae</taxon>
        <taxon>Arabis</taxon>
    </lineage>
</organism>
<dbReference type="Proteomes" id="UP000029120">
    <property type="component" value="Chromosome 5"/>
</dbReference>
<proteinExistence type="predicted"/>